<dbReference type="AlphaFoldDB" id="A0A1J5S468"/>
<dbReference type="GO" id="GO:0020037">
    <property type="term" value="F:heme binding"/>
    <property type="evidence" value="ECO:0007669"/>
    <property type="project" value="InterPro"/>
</dbReference>
<gene>
    <name evidence="5" type="ORF">GALL_147610</name>
</gene>
<sequence>MPTSRLWLNGSWRIKLPEFDAIVVLHPWEVAVRVLGALCGRRLQLSLIGLLVSPLLFNGVACAAPATPDASRRVELIRMVRNDCGSCHGIRLTGGLGLSLTPDALREKPDSALVATILYGRPGTPMPPWQGFMSEPEAEWIVENLKLGFPNVESH</sequence>
<proteinExistence type="predicted"/>
<dbReference type="GO" id="GO:0009055">
    <property type="term" value="F:electron transfer activity"/>
    <property type="evidence" value="ECO:0007669"/>
    <property type="project" value="InterPro"/>
</dbReference>
<evidence type="ECO:0000256" key="2">
    <source>
        <dbReference type="ARBA" id="ARBA00022723"/>
    </source>
</evidence>
<evidence type="ECO:0000256" key="1">
    <source>
        <dbReference type="ARBA" id="ARBA00022617"/>
    </source>
</evidence>
<evidence type="ECO:0000256" key="3">
    <source>
        <dbReference type="ARBA" id="ARBA00023004"/>
    </source>
</evidence>
<keyword evidence="2" id="KW-0479">Metal-binding</keyword>
<reference evidence="5" key="1">
    <citation type="submission" date="2016-10" db="EMBL/GenBank/DDBJ databases">
        <title>Sequence of Gallionella enrichment culture.</title>
        <authorList>
            <person name="Poehlein A."/>
            <person name="Muehling M."/>
            <person name="Daniel R."/>
        </authorList>
    </citation>
    <scope>NUCLEOTIDE SEQUENCE</scope>
</reference>
<feature type="domain" description="Cytochrome c" evidence="4">
    <location>
        <begin position="80"/>
        <end position="143"/>
    </location>
</feature>
<evidence type="ECO:0000313" key="5">
    <source>
        <dbReference type="EMBL" id="OIR03241.1"/>
    </source>
</evidence>
<name>A0A1J5S468_9ZZZZ</name>
<evidence type="ECO:0000259" key="4">
    <source>
        <dbReference type="Pfam" id="PF13442"/>
    </source>
</evidence>
<dbReference type="GO" id="GO:0046872">
    <property type="term" value="F:metal ion binding"/>
    <property type="evidence" value="ECO:0007669"/>
    <property type="project" value="UniProtKB-KW"/>
</dbReference>
<protein>
    <recommendedName>
        <fullName evidence="4">Cytochrome c domain-containing protein</fullName>
    </recommendedName>
</protein>
<accession>A0A1J5S468</accession>
<dbReference type="Pfam" id="PF13442">
    <property type="entry name" value="Cytochrome_CBB3"/>
    <property type="match status" value="1"/>
</dbReference>
<keyword evidence="1" id="KW-0349">Heme</keyword>
<dbReference type="SUPFAM" id="SSF46626">
    <property type="entry name" value="Cytochrome c"/>
    <property type="match status" value="1"/>
</dbReference>
<keyword evidence="3" id="KW-0408">Iron</keyword>
<dbReference type="InterPro" id="IPR036909">
    <property type="entry name" value="Cyt_c-like_dom_sf"/>
</dbReference>
<organism evidence="5">
    <name type="scientific">mine drainage metagenome</name>
    <dbReference type="NCBI Taxonomy" id="410659"/>
    <lineage>
        <taxon>unclassified sequences</taxon>
        <taxon>metagenomes</taxon>
        <taxon>ecological metagenomes</taxon>
    </lineage>
</organism>
<dbReference type="Gene3D" id="1.10.760.10">
    <property type="entry name" value="Cytochrome c-like domain"/>
    <property type="match status" value="1"/>
</dbReference>
<comment type="caution">
    <text evidence="5">The sequence shown here is derived from an EMBL/GenBank/DDBJ whole genome shotgun (WGS) entry which is preliminary data.</text>
</comment>
<dbReference type="EMBL" id="MLJW01000068">
    <property type="protein sequence ID" value="OIR03241.1"/>
    <property type="molecule type" value="Genomic_DNA"/>
</dbReference>
<dbReference type="InterPro" id="IPR009056">
    <property type="entry name" value="Cyt_c-like_dom"/>
</dbReference>